<evidence type="ECO:0000259" key="4">
    <source>
        <dbReference type="Pfam" id="PF00346"/>
    </source>
</evidence>
<evidence type="ECO:0000313" key="6">
    <source>
        <dbReference type="Proteomes" id="UP000775213"/>
    </source>
</evidence>
<dbReference type="GO" id="GO:0048038">
    <property type="term" value="F:quinone binding"/>
    <property type="evidence" value="ECO:0007669"/>
    <property type="project" value="InterPro"/>
</dbReference>
<evidence type="ECO:0000313" key="5">
    <source>
        <dbReference type="EMBL" id="KAH0439578.1"/>
    </source>
</evidence>
<dbReference type="GO" id="GO:0006120">
    <property type="term" value="P:mitochondrial electron transport, NADH to ubiquinone"/>
    <property type="evidence" value="ECO:0007669"/>
    <property type="project" value="TreeGrafter"/>
</dbReference>
<dbReference type="Proteomes" id="UP000775213">
    <property type="component" value="Unassembled WGS sequence"/>
</dbReference>
<dbReference type="InterPro" id="IPR001135">
    <property type="entry name" value="NADH_Q_OxRdtase_suD"/>
</dbReference>
<dbReference type="InterPro" id="IPR022885">
    <property type="entry name" value="NDH1_su_D/H"/>
</dbReference>
<dbReference type="Gene3D" id="1.10.645.10">
    <property type="entry name" value="Cytochrome-c3 Hydrogenase, chain B"/>
    <property type="match status" value="1"/>
</dbReference>
<gene>
    <name evidence="5" type="ORF">IEQ34_025861</name>
</gene>
<dbReference type="SUPFAM" id="SSF56762">
    <property type="entry name" value="HydB/Nqo4-like"/>
    <property type="match status" value="1"/>
</dbReference>
<keyword evidence="3" id="KW-1133">Transmembrane helix</keyword>
<keyword evidence="3" id="KW-0472">Membrane</keyword>
<comment type="caution">
    <text evidence="5">The sequence shown here is derived from an EMBL/GenBank/DDBJ whole genome shotgun (WGS) entry which is preliminary data.</text>
</comment>
<dbReference type="PANTHER" id="PTHR11993">
    <property type="entry name" value="NADH-UBIQUINONE OXIDOREDUCTASE 49 KDA SUBUNIT"/>
    <property type="match status" value="1"/>
</dbReference>
<dbReference type="AlphaFoldDB" id="A0AAV7FND9"/>
<dbReference type="GO" id="GO:0051287">
    <property type="term" value="F:NAD binding"/>
    <property type="evidence" value="ECO:0007669"/>
    <property type="project" value="InterPro"/>
</dbReference>
<evidence type="ECO:0000256" key="3">
    <source>
        <dbReference type="SAM" id="Phobius"/>
    </source>
</evidence>
<feature type="transmembrane region" description="Helical" evidence="3">
    <location>
        <begin position="99"/>
        <end position="119"/>
    </location>
</feature>
<protein>
    <recommendedName>
        <fullName evidence="2">NAD(P)H dehydrogenase subunit H</fullName>
    </recommendedName>
</protein>
<keyword evidence="6" id="KW-1185">Reference proteome</keyword>
<dbReference type="InterPro" id="IPR029014">
    <property type="entry name" value="NiFe-Hase_large"/>
</dbReference>
<name>A0AAV7FND9_DENCH</name>
<sequence length="310" mass="34602">MAQSIDRKPYDGKLPQGFSVPAPSTYTAVEAPKGEFGVFLVSNGSNRPYRRKIRAPGSAHSQGLDSMSKHHMPADVVTIIDRMDSATTTSKAIPYEGKAMWLFLLLVLDCLSLLVALAAGRMKRGGLGKDQVLVTTAHPIVGWYSEQGEGYVPKRGVRMHAVLNHESESSSSRSSFTYVFSYESLVSSYWPFPYQLKICLLDSIDAHTRGNSGLSNFTGIIISEFLCESRLRKGSFRITDPGPLWNLTQQNMEVLMAERTDLVFHNKVIDGTAMKRLISILRYHFGMAYTSHILDQVIWVSSEPLLHLFH</sequence>
<dbReference type="GO" id="GO:0005739">
    <property type="term" value="C:mitochondrion"/>
    <property type="evidence" value="ECO:0007669"/>
    <property type="project" value="GOC"/>
</dbReference>
<dbReference type="PANTHER" id="PTHR11993:SF10">
    <property type="entry name" value="NADH DEHYDROGENASE [UBIQUINONE] IRON-SULFUR PROTEIN 2, MITOCHONDRIAL"/>
    <property type="match status" value="1"/>
</dbReference>
<evidence type="ECO:0000256" key="1">
    <source>
        <dbReference type="ARBA" id="ARBA00005769"/>
    </source>
</evidence>
<comment type="similarity">
    <text evidence="1">Belongs to the complex I 49 kDa subunit family.</text>
</comment>
<proteinExistence type="inferred from homology"/>
<organism evidence="5 6">
    <name type="scientific">Dendrobium chrysotoxum</name>
    <name type="common">Orchid</name>
    <dbReference type="NCBI Taxonomy" id="161865"/>
    <lineage>
        <taxon>Eukaryota</taxon>
        <taxon>Viridiplantae</taxon>
        <taxon>Streptophyta</taxon>
        <taxon>Embryophyta</taxon>
        <taxon>Tracheophyta</taxon>
        <taxon>Spermatophyta</taxon>
        <taxon>Magnoliopsida</taxon>
        <taxon>Liliopsida</taxon>
        <taxon>Asparagales</taxon>
        <taxon>Orchidaceae</taxon>
        <taxon>Epidendroideae</taxon>
        <taxon>Malaxideae</taxon>
        <taxon>Dendrobiinae</taxon>
        <taxon>Dendrobium</taxon>
    </lineage>
</organism>
<reference evidence="5 6" key="1">
    <citation type="journal article" date="2021" name="Hortic Res">
        <title>Chromosome-scale assembly of the Dendrobium chrysotoxum genome enhances the understanding of orchid evolution.</title>
        <authorList>
            <person name="Zhang Y."/>
            <person name="Zhang G.Q."/>
            <person name="Zhang D."/>
            <person name="Liu X.D."/>
            <person name="Xu X.Y."/>
            <person name="Sun W.H."/>
            <person name="Yu X."/>
            <person name="Zhu X."/>
            <person name="Wang Z.W."/>
            <person name="Zhao X."/>
            <person name="Zhong W.Y."/>
            <person name="Chen H."/>
            <person name="Yin W.L."/>
            <person name="Huang T."/>
            <person name="Niu S.C."/>
            <person name="Liu Z.J."/>
        </authorList>
    </citation>
    <scope>NUCLEOTIDE SEQUENCE [LARGE SCALE GENOMIC DNA]</scope>
    <source>
        <strain evidence="5">Lindl</strain>
    </source>
</reference>
<dbReference type="EMBL" id="JAGFBR010000652">
    <property type="protein sequence ID" value="KAH0439578.1"/>
    <property type="molecule type" value="Genomic_DNA"/>
</dbReference>
<evidence type="ECO:0000256" key="2">
    <source>
        <dbReference type="ARBA" id="ARBA00031770"/>
    </source>
</evidence>
<feature type="domain" description="NADH-quinone oxidoreductase subunit D" evidence="4">
    <location>
        <begin position="16"/>
        <end position="85"/>
    </location>
</feature>
<accession>A0AAV7FND9</accession>
<dbReference type="GO" id="GO:0016651">
    <property type="term" value="F:oxidoreductase activity, acting on NAD(P)H"/>
    <property type="evidence" value="ECO:0007669"/>
    <property type="project" value="InterPro"/>
</dbReference>
<dbReference type="Pfam" id="PF00346">
    <property type="entry name" value="Complex1_49kDa"/>
    <property type="match status" value="1"/>
</dbReference>
<keyword evidence="3" id="KW-0812">Transmembrane</keyword>